<evidence type="ECO:0000313" key="2">
    <source>
        <dbReference type="EMBL" id="GAV00629.1"/>
    </source>
</evidence>
<feature type="region of interest" description="Disordered" evidence="1">
    <location>
        <begin position="1"/>
        <end position="20"/>
    </location>
</feature>
<keyword evidence="3" id="KW-1185">Reference proteome</keyword>
<accession>A0A1D1VQ00</accession>
<protein>
    <submittedName>
        <fullName evidence="2">Uncharacterized protein</fullName>
    </submittedName>
</protein>
<sequence>MSMSLSQEELDYGEDEDDGIDNDVEMAAELSQSSAVAAETSIVCVDDEEMPTKDSDEPKDTHQAELFTYSVVSPERDKHRPETDWPQLPSRWTSPSTSTAGDSGIESVASSVHPDTEHRKAESLIIRQTSGSPEIQPPAPLKESDVTELRGKKCYLAYHQYPTYPKIKTDYSFLRKRNAPANRHQLLHLCHDGTDAELLIYLEELVGDVFHYKKAVIFARRRERLMDIRWGLKKHCKLDCLLIDSGYEVPKIFKICDYFAEFKRRILLCHTHILPSKKALKDTDLVIWWHVPRTVEDFMEIKSRLTVPKALILVILKQENDWQFLDAMEKMENRPESGLVFPEFCLNSTDEVYAGFMNSRLSYNREKEAEALAVVDEE</sequence>
<name>A0A1D1VQ00_RAMVA</name>
<dbReference type="OrthoDB" id="10558110at2759"/>
<evidence type="ECO:0000256" key="1">
    <source>
        <dbReference type="SAM" id="MobiDB-lite"/>
    </source>
</evidence>
<organism evidence="2 3">
    <name type="scientific">Ramazzottius varieornatus</name>
    <name type="common">Water bear</name>
    <name type="synonym">Tardigrade</name>
    <dbReference type="NCBI Taxonomy" id="947166"/>
    <lineage>
        <taxon>Eukaryota</taxon>
        <taxon>Metazoa</taxon>
        <taxon>Ecdysozoa</taxon>
        <taxon>Tardigrada</taxon>
        <taxon>Eutardigrada</taxon>
        <taxon>Parachela</taxon>
        <taxon>Hypsibioidea</taxon>
        <taxon>Ramazzottiidae</taxon>
        <taxon>Ramazzottius</taxon>
    </lineage>
</organism>
<feature type="compositionally biased region" description="Polar residues" evidence="1">
    <location>
        <begin position="90"/>
        <end position="101"/>
    </location>
</feature>
<gene>
    <name evidence="2" type="primary">RvY_11452</name>
    <name evidence="2" type="synonym">RvY_11452.1</name>
    <name evidence="2" type="ORF">RvY_11452-1</name>
</gene>
<dbReference type="AlphaFoldDB" id="A0A1D1VQ00"/>
<dbReference type="InterPro" id="IPR027417">
    <property type="entry name" value="P-loop_NTPase"/>
</dbReference>
<feature type="region of interest" description="Disordered" evidence="1">
    <location>
        <begin position="47"/>
        <end position="105"/>
    </location>
</feature>
<feature type="compositionally biased region" description="Basic and acidic residues" evidence="1">
    <location>
        <begin position="74"/>
        <end position="83"/>
    </location>
</feature>
<dbReference type="SUPFAM" id="SSF52540">
    <property type="entry name" value="P-loop containing nucleoside triphosphate hydrolases"/>
    <property type="match status" value="1"/>
</dbReference>
<dbReference type="EMBL" id="BDGG01000006">
    <property type="protein sequence ID" value="GAV00629.1"/>
    <property type="molecule type" value="Genomic_DNA"/>
</dbReference>
<feature type="compositionally biased region" description="Basic and acidic residues" evidence="1">
    <location>
        <begin position="50"/>
        <end position="63"/>
    </location>
</feature>
<evidence type="ECO:0000313" key="3">
    <source>
        <dbReference type="Proteomes" id="UP000186922"/>
    </source>
</evidence>
<feature type="compositionally biased region" description="Acidic residues" evidence="1">
    <location>
        <begin position="8"/>
        <end position="20"/>
    </location>
</feature>
<reference evidence="2 3" key="1">
    <citation type="journal article" date="2016" name="Nat. Commun.">
        <title>Extremotolerant tardigrade genome and improved radiotolerance of human cultured cells by tardigrade-unique protein.</title>
        <authorList>
            <person name="Hashimoto T."/>
            <person name="Horikawa D.D."/>
            <person name="Saito Y."/>
            <person name="Kuwahara H."/>
            <person name="Kozuka-Hata H."/>
            <person name="Shin-I T."/>
            <person name="Minakuchi Y."/>
            <person name="Ohishi K."/>
            <person name="Motoyama A."/>
            <person name="Aizu T."/>
            <person name="Enomoto A."/>
            <person name="Kondo K."/>
            <person name="Tanaka S."/>
            <person name="Hara Y."/>
            <person name="Koshikawa S."/>
            <person name="Sagara H."/>
            <person name="Miura T."/>
            <person name="Yokobori S."/>
            <person name="Miyagawa K."/>
            <person name="Suzuki Y."/>
            <person name="Kubo T."/>
            <person name="Oyama M."/>
            <person name="Kohara Y."/>
            <person name="Fujiyama A."/>
            <person name="Arakawa K."/>
            <person name="Katayama T."/>
            <person name="Toyoda A."/>
            <person name="Kunieda T."/>
        </authorList>
    </citation>
    <scope>NUCLEOTIDE SEQUENCE [LARGE SCALE GENOMIC DNA]</scope>
    <source>
        <strain evidence="2 3">YOKOZUNA-1</strain>
    </source>
</reference>
<dbReference type="Proteomes" id="UP000186922">
    <property type="component" value="Unassembled WGS sequence"/>
</dbReference>
<comment type="caution">
    <text evidence="2">The sequence shown here is derived from an EMBL/GenBank/DDBJ whole genome shotgun (WGS) entry which is preliminary data.</text>
</comment>
<proteinExistence type="predicted"/>